<evidence type="ECO:0000256" key="3">
    <source>
        <dbReference type="SAM" id="MobiDB-lite"/>
    </source>
</evidence>
<evidence type="ECO:0000256" key="4">
    <source>
        <dbReference type="SAM" id="SignalP"/>
    </source>
</evidence>
<dbReference type="EMBL" id="MCGE01000004">
    <property type="protein sequence ID" value="ORZ22245.1"/>
    <property type="molecule type" value="Genomic_DNA"/>
</dbReference>
<dbReference type="OrthoDB" id="5985073at2759"/>
<feature type="chain" id="PRO_5013321541" description="LysM domain-containing protein" evidence="4">
    <location>
        <begin position="23"/>
        <end position="421"/>
    </location>
</feature>
<evidence type="ECO:0000256" key="1">
    <source>
        <dbReference type="ARBA" id="ARBA00022669"/>
    </source>
</evidence>
<gene>
    <name evidence="6" type="ORF">BCR42DRAFT_447570</name>
</gene>
<feature type="domain" description="LysM" evidence="5">
    <location>
        <begin position="83"/>
        <end position="129"/>
    </location>
</feature>
<keyword evidence="1" id="KW-0147">Chitin-binding</keyword>
<feature type="domain" description="LysM" evidence="5">
    <location>
        <begin position="152"/>
        <end position="199"/>
    </location>
</feature>
<protein>
    <recommendedName>
        <fullName evidence="5">LysM domain-containing protein</fullName>
    </recommendedName>
</protein>
<dbReference type="Gene3D" id="3.10.350.10">
    <property type="entry name" value="LysM domain"/>
    <property type="match status" value="2"/>
</dbReference>
<evidence type="ECO:0000256" key="2">
    <source>
        <dbReference type="ARBA" id="ARBA00023026"/>
    </source>
</evidence>
<dbReference type="InterPro" id="IPR036779">
    <property type="entry name" value="LysM_dom_sf"/>
</dbReference>
<comment type="caution">
    <text evidence="6">The sequence shown here is derived from an EMBL/GenBank/DDBJ whole genome shotgun (WGS) entry which is preliminary data.</text>
</comment>
<feature type="compositionally biased region" description="Basic residues" evidence="3">
    <location>
        <begin position="221"/>
        <end position="230"/>
    </location>
</feature>
<dbReference type="CDD" id="cd00118">
    <property type="entry name" value="LysM"/>
    <property type="match status" value="2"/>
</dbReference>
<name>A0A1X2ITX1_9FUNG</name>
<proteinExistence type="predicted"/>
<dbReference type="InterPro" id="IPR052210">
    <property type="entry name" value="LysM1-like"/>
</dbReference>
<dbReference type="PROSITE" id="PS51782">
    <property type="entry name" value="LYSM"/>
    <property type="match status" value="2"/>
</dbReference>
<organism evidence="6 7">
    <name type="scientific">Absidia repens</name>
    <dbReference type="NCBI Taxonomy" id="90262"/>
    <lineage>
        <taxon>Eukaryota</taxon>
        <taxon>Fungi</taxon>
        <taxon>Fungi incertae sedis</taxon>
        <taxon>Mucoromycota</taxon>
        <taxon>Mucoromycotina</taxon>
        <taxon>Mucoromycetes</taxon>
        <taxon>Mucorales</taxon>
        <taxon>Cunninghamellaceae</taxon>
        <taxon>Absidia</taxon>
    </lineage>
</organism>
<dbReference type="PANTHER" id="PTHR34997:SF1">
    <property type="entry name" value="PEPTIDOGLYCAN-BINDING LYSIN DOMAIN"/>
    <property type="match status" value="1"/>
</dbReference>
<keyword evidence="7" id="KW-1185">Reference proteome</keyword>
<reference evidence="6 7" key="1">
    <citation type="submission" date="2016-07" db="EMBL/GenBank/DDBJ databases">
        <title>Pervasive Adenine N6-methylation of Active Genes in Fungi.</title>
        <authorList>
            <consortium name="DOE Joint Genome Institute"/>
            <person name="Mondo S.J."/>
            <person name="Dannebaum R.O."/>
            <person name="Kuo R.C."/>
            <person name="Labutti K."/>
            <person name="Haridas S."/>
            <person name="Kuo A."/>
            <person name="Salamov A."/>
            <person name="Ahrendt S.R."/>
            <person name="Lipzen A."/>
            <person name="Sullivan W."/>
            <person name="Andreopoulos W.B."/>
            <person name="Clum A."/>
            <person name="Lindquist E."/>
            <person name="Daum C."/>
            <person name="Ramamoorthy G.K."/>
            <person name="Gryganskyi A."/>
            <person name="Culley D."/>
            <person name="Magnuson J.K."/>
            <person name="James T.Y."/>
            <person name="O'Malley M.A."/>
            <person name="Stajich J.E."/>
            <person name="Spatafora J.W."/>
            <person name="Visel A."/>
            <person name="Grigoriev I.V."/>
        </authorList>
    </citation>
    <scope>NUCLEOTIDE SEQUENCE [LARGE SCALE GENOMIC DNA]</scope>
    <source>
        <strain evidence="6 7">NRRL 1336</strain>
    </source>
</reference>
<keyword evidence="4" id="KW-0732">Signal</keyword>
<accession>A0A1X2ITX1</accession>
<dbReference type="GO" id="GO:0008061">
    <property type="term" value="F:chitin binding"/>
    <property type="evidence" value="ECO:0007669"/>
    <property type="project" value="UniProtKB-KW"/>
</dbReference>
<dbReference type="Pfam" id="PF01476">
    <property type="entry name" value="LysM"/>
    <property type="match status" value="2"/>
</dbReference>
<evidence type="ECO:0000259" key="5">
    <source>
        <dbReference type="PROSITE" id="PS51782"/>
    </source>
</evidence>
<dbReference type="SUPFAM" id="SSF54106">
    <property type="entry name" value="LysM domain"/>
    <property type="match status" value="1"/>
</dbReference>
<dbReference type="Proteomes" id="UP000193560">
    <property type="component" value="Unassembled WGS sequence"/>
</dbReference>
<evidence type="ECO:0000313" key="6">
    <source>
        <dbReference type="EMBL" id="ORZ22245.1"/>
    </source>
</evidence>
<evidence type="ECO:0000313" key="7">
    <source>
        <dbReference type="Proteomes" id="UP000193560"/>
    </source>
</evidence>
<dbReference type="CDD" id="cd22785">
    <property type="entry name" value="DPBB_MltA-like"/>
    <property type="match status" value="1"/>
</dbReference>
<feature type="region of interest" description="Disordered" evidence="3">
    <location>
        <begin position="203"/>
        <end position="241"/>
    </location>
</feature>
<dbReference type="AlphaFoldDB" id="A0A1X2ITX1"/>
<feature type="signal peptide" evidence="4">
    <location>
        <begin position="1"/>
        <end position="22"/>
    </location>
</feature>
<keyword evidence="2" id="KW-0843">Virulence</keyword>
<dbReference type="InterPro" id="IPR018392">
    <property type="entry name" value="LysM"/>
</dbReference>
<dbReference type="STRING" id="90262.A0A1X2ITX1"/>
<dbReference type="PANTHER" id="PTHR34997">
    <property type="entry name" value="AM15"/>
    <property type="match status" value="1"/>
</dbReference>
<sequence length="421" mass="46044">MHLPTLSTLGLFVLATAQFVSAQNTADTDDIAYAPQAYSDYYLAPFGDESVPEVDFELVERDEHAGSIPEPFVQLAKRAECAKYHTASGSDNCINLSKKYGIKLDQFYEWNNEVDHKCSNLHNGKKYCVEVGSGSSDKDSDDSSSSSSGCAKTQKATSSDTCEKLAKSNGISLNTFYDLNPNVHRGSCDNIDNGKSYCVKAGGKSDDDVSGKVSQLGSKVPPKKSNKKRPSTSSDKKEKRTKLQTNTAFTYYWIATPDSYKTGGKKVTIKSCSGESLGKVSEDYGDALVMEGSGLLGSKIVNLGGCSCSNYKCFEEVDKKDDPYGLTSNGSPLRPYVTIASNDLKMGTKVYIPQLVGWSLPGTNKKHNGCALVNDQSWSFGGHHIDFYIYKQKNYQSLDKQHRMTKVDIYEGGSCTIQNYL</sequence>
<dbReference type="SMART" id="SM00257">
    <property type="entry name" value="LysM"/>
    <property type="match status" value="2"/>
</dbReference>